<keyword evidence="3" id="KW-1185">Reference proteome</keyword>
<dbReference type="Proteomes" id="UP000193986">
    <property type="component" value="Unassembled WGS sequence"/>
</dbReference>
<feature type="region of interest" description="Disordered" evidence="1">
    <location>
        <begin position="1"/>
        <end position="55"/>
    </location>
</feature>
<gene>
    <name evidence="2" type="ORF">BCR39DRAFT_522894</name>
</gene>
<evidence type="ECO:0000313" key="2">
    <source>
        <dbReference type="EMBL" id="ORY32566.1"/>
    </source>
</evidence>
<sequence length="286" mass="31413">MGLFNHQPSDSKVPHLPSSSPSASKADQATMYPHEKPRDPPSYQPPPITSSFAGPSRPVAPTYAALHLAKTDRVRLIGFPPDAQRPVNDAILRAWPVGIQQQGPFDASSYEWKLSGRPWSGQGSEAVPARRLMSHLLHALSASGWHLAMSVDLSRKGWDKDTLLFRSGPGLQRYFFSVSFNEGDKVRIIDPPNEVTKQAFIDAISTWPLGIQASKEKEPACHQLKLRGNPWWTSDGHQINQSRLLACAILSAMDACGFELVGSVDMSVGTGDNNLDLDSWFFASKI</sequence>
<protein>
    <submittedName>
        <fullName evidence="2">Uncharacterized protein</fullName>
    </submittedName>
</protein>
<accession>A0A1Y2BCX8</accession>
<reference evidence="2 3" key="1">
    <citation type="submission" date="2016-07" db="EMBL/GenBank/DDBJ databases">
        <title>Pervasive Adenine N6-methylation of Active Genes in Fungi.</title>
        <authorList>
            <consortium name="DOE Joint Genome Institute"/>
            <person name="Mondo S.J."/>
            <person name="Dannebaum R.O."/>
            <person name="Kuo R.C."/>
            <person name="Labutti K."/>
            <person name="Haridas S."/>
            <person name="Kuo A."/>
            <person name="Salamov A."/>
            <person name="Ahrendt S.R."/>
            <person name="Lipzen A."/>
            <person name="Sullivan W."/>
            <person name="Andreopoulos W.B."/>
            <person name="Clum A."/>
            <person name="Lindquist E."/>
            <person name="Daum C."/>
            <person name="Ramamoorthy G.K."/>
            <person name="Gryganskyi A."/>
            <person name="Culley D."/>
            <person name="Magnuson J.K."/>
            <person name="James T.Y."/>
            <person name="O'Malley M.A."/>
            <person name="Stajich J.E."/>
            <person name="Spatafora J.W."/>
            <person name="Visel A."/>
            <person name="Grigoriev I.V."/>
        </authorList>
    </citation>
    <scope>NUCLEOTIDE SEQUENCE [LARGE SCALE GENOMIC DNA]</scope>
    <source>
        <strain evidence="2 3">68-887.2</strain>
    </source>
</reference>
<proteinExistence type="predicted"/>
<feature type="compositionally biased region" description="Polar residues" evidence="1">
    <location>
        <begin position="1"/>
        <end position="10"/>
    </location>
</feature>
<organism evidence="2 3">
    <name type="scientific">Naematelia encephala</name>
    <dbReference type="NCBI Taxonomy" id="71784"/>
    <lineage>
        <taxon>Eukaryota</taxon>
        <taxon>Fungi</taxon>
        <taxon>Dikarya</taxon>
        <taxon>Basidiomycota</taxon>
        <taxon>Agaricomycotina</taxon>
        <taxon>Tremellomycetes</taxon>
        <taxon>Tremellales</taxon>
        <taxon>Naemateliaceae</taxon>
        <taxon>Naematelia</taxon>
    </lineage>
</organism>
<dbReference type="OrthoDB" id="58379at2759"/>
<dbReference type="PANTHER" id="PTHR38696">
    <property type="entry name" value="MEDIATOR OF RNA POLYMERASE II TRANSCRIPTION SUBUNIT 13"/>
    <property type="match status" value="1"/>
</dbReference>
<name>A0A1Y2BCX8_9TREE</name>
<dbReference type="EMBL" id="MCFC01000009">
    <property type="protein sequence ID" value="ORY32566.1"/>
    <property type="molecule type" value="Genomic_DNA"/>
</dbReference>
<dbReference type="AlphaFoldDB" id="A0A1Y2BCX8"/>
<dbReference type="STRING" id="71784.A0A1Y2BCX8"/>
<evidence type="ECO:0000313" key="3">
    <source>
        <dbReference type="Proteomes" id="UP000193986"/>
    </source>
</evidence>
<evidence type="ECO:0000256" key="1">
    <source>
        <dbReference type="SAM" id="MobiDB-lite"/>
    </source>
</evidence>
<feature type="compositionally biased region" description="Polar residues" evidence="1">
    <location>
        <begin position="17"/>
        <end position="27"/>
    </location>
</feature>
<dbReference type="PANTHER" id="PTHR38696:SF1">
    <property type="entry name" value="MEDIATOR OF RNA POLYMERASE II TRANSCRIPTION SUBUNIT 13"/>
    <property type="match status" value="1"/>
</dbReference>
<comment type="caution">
    <text evidence="2">The sequence shown here is derived from an EMBL/GenBank/DDBJ whole genome shotgun (WGS) entry which is preliminary data.</text>
</comment>
<dbReference type="InParanoid" id="A0A1Y2BCX8"/>